<protein>
    <submittedName>
        <fullName evidence="1">Phenylacetate--CoA ligase family protein</fullName>
    </submittedName>
</protein>
<sequence length="444" mass="51873">MVNFFYDKSPIFLQNILISLKGIQIYRQRYNKHYKKELNTLLKSNEYQLQEKRLKQFIKFARKNSRYYSEALSGYKRNIGLSDMHNLPVLVKDDIRQNIEDIVTRKKNLIVMETGGSTGKKLKFYTNPYDISRRIAYLDYFKLKHGVKKGMRRASIGGRVFIPTNQKSKVFWRHNYMLNQVLFSIFHAGTENIKYYVEELNRFKPKSIDGITSVIYRMAQYINENQIKLTFKPIAIFPTGETLTDEIRSEIEKAFGCKVFDQYASSEGAPFITESADGNYEICPATGFYEMEHIEGNIYEMYVTAFYTTTTPLIRYKIGDAVELFEPLSENYKQSDIRIKRLIGRNTDYLMSNEMGKVYNVNLASVARQLGGNIIESQFIQNELDEIIINLVVEKEEDKKIIEKNLHKVMNIRFGQSTQYVINYVDRVEKTQGGKTKLTVNNLE</sequence>
<proteinExistence type="predicted"/>
<gene>
    <name evidence="1" type="ORF">ERX27_10540</name>
</gene>
<dbReference type="InterPro" id="IPR053158">
    <property type="entry name" value="CapK_Type1_Caps_Biosynth"/>
</dbReference>
<evidence type="ECO:0000313" key="2">
    <source>
        <dbReference type="Proteomes" id="UP000295310"/>
    </source>
</evidence>
<dbReference type="SUPFAM" id="SSF56801">
    <property type="entry name" value="Acetyl-CoA synthetase-like"/>
    <property type="match status" value="1"/>
</dbReference>
<keyword evidence="2" id="KW-1185">Reference proteome</keyword>
<dbReference type="PANTHER" id="PTHR36932:SF1">
    <property type="entry name" value="CAPSULAR POLYSACCHARIDE BIOSYNTHESIS PROTEIN"/>
    <property type="match status" value="1"/>
</dbReference>
<dbReference type="AlphaFoldDB" id="A0A4R6BAR7"/>
<dbReference type="PANTHER" id="PTHR36932">
    <property type="entry name" value="CAPSULAR POLYSACCHARIDE BIOSYNTHESIS PROTEIN"/>
    <property type="match status" value="1"/>
</dbReference>
<dbReference type="InterPro" id="IPR042099">
    <property type="entry name" value="ANL_N_sf"/>
</dbReference>
<reference evidence="1 2" key="1">
    <citation type="submission" date="2019-01" db="EMBL/GenBank/DDBJ databases">
        <title>Draft genome sequences of the type strains of six Macrococcus species.</title>
        <authorList>
            <person name="Mazhar S."/>
            <person name="Altermann E."/>
            <person name="Hill C."/>
            <person name="Mcauliffe O."/>
        </authorList>
    </citation>
    <scope>NUCLEOTIDE SEQUENCE [LARGE SCALE GENOMIC DNA]</scope>
    <source>
        <strain evidence="1 2">CCM4811</strain>
    </source>
</reference>
<dbReference type="EMBL" id="SCWA01000026">
    <property type="protein sequence ID" value="TDL93394.1"/>
    <property type="molecule type" value="Genomic_DNA"/>
</dbReference>
<accession>A0A4R6BAR7</accession>
<organism evidence="1 2">
    <name type="scientific">Macrococcus brunensis</name>
    <dbReference type="NCBI Taxonomy" id="198483"/>
    <lineage>
        <taxon>Bacteria</taxon>
        <taxon>Bacillati</taxon>
        <taxon>Bacillota</taxon>
        <taxon>Bacilli</taxon>
        <taxon>Bacillales</taxon>
        <taxon>Staphylococcaceae</taxon>
        <taxon>Macrococcus</taxon>
    </lineage>
</organism>
<dbReference type="OrthoDB" id="580775at2"/>
<dbReference type="RefSeq" id="WP_133432768.1">
    <property type="nucleotide sequence ID" value="NZ_SCWA01000026.1"/>
</dbReference>
<comment type="caution">
    <text evidence="1">The sequence shown here is derived from an EMBL/GenBank/DDBJ whole genome shotgun (WGS) entry which is preliminary data.</text>
</comment>
<evidence type="ECO:0000313" key="1">
    <source>
        <dbReference type="EMBL" id="TDL93394.1"/>
    </source>
</evidence>
<dbReference type="Proteomes" id="UP000295310">
    <property type="component" value="Unassembled WGS sequence"/>
</dbReference>
<dbReference type="Gene3D" id="3.40.50.12780">
    <property type="entry name" value="N-terminal domain of ligase-like"/>
    <property type="match status" value="1"/>
</dbReference>
<keyword evidence="1" id="KW-0436">Ligase</keyword>
<dbReference type="GO" id="GO:0016874">
    <property type="term" value="F:ligase activity"/>
    <property type="evidence" value="ECO:0007669"/>
    <property type="project" value="UniProtKB-KW"/>
</dbReference>
<name>A0A4R6BAR7_9STAP</name>